<dbReference type="Proteomes" id="UP000010087">
    <property type="component" value="Chromosome 1"/>
</dbReference>
<evidence type="ECO:0000256" key="1">
    <source>
        <dbReference type="SAM" id="MobiDB-lite"/>
    </source>
</evidence>
<evidence type="ECO:0000313" key="3">
    <source>
        <dbReference type="Proteomes" id="UP000010087"/>
    </source>
</evidence>
<dbReference type="PATRIC" id="fig|884204.6.peg.2362"/>
<dbReference type="CDD" id="cd14744">
    <property type="entry name" value="PAAR_CT_2"/>
    <property type="match status" value="1"/>
</dbReference>
<accession>A0A0H3HL81</accession>
<dbReference type="AlphaFoldDB" id="A0A0H3HL81"/>
<proteinExistence type="predicted"/>
<organism evidence="2 3">
    <name type="scientific">Burkholderia pseudomallei (strain 1026b)</name>
    <dbReference type="NCBI Taxonomy" id="884204"/>
    <lineage>
        <taxon>Bacteria</taxon>
        <taxon>Pseudomonadati</taxon>
        <taxon>Pseudomonadota</taxon>
        <taxon>Betaproteobacteria</taxon>
        <taxon>Burkholderiales</taxon>
        <taxon>Burkholderiaceae</taxon>
        <taxon>Burkholderia</taxon>
        <taxon>pseudomallei group</taxon>
    </lineage>
</organism>
<dbReference type="InterPro" id="IPR008727">
    <property type="entry name" value="PAAR_motif"/>
</dbReference>
<feature type="compositionally biased region" description="Polar residues" evidence="1">
    <location>
        <begin position="167"/>
        <end position="179"/>
    </location>
</feature>
<protein>
    <submittedName>
        <fullName evidence="2">Putative bacteriophage protein gp28</fullName>
    </submittedName>
</protein>
<dbReference type="EMBL" id="CP002833">
    <property type="protein sequence ID" value="AFI66702.1"/>
    <property type="molecule type" value="Genomic_DNA"/>
</dbReference>
<name>A0A0H3HL81_BURP2</name>
<sequence>MGFAFICEGDTTTHGGRVVGCNVANTVHGRAIALLGDMVTCPRCGGIYPIVSVKRELNMTFGDRPIATDGDKTACGATLIASQGFATVAPTSGTAGGNSIGGGKSVVPQSMSRGPDNLYRGRFQVFDETTGEPIANHPYVLQTADGRTISGQTDADGYTQWHEANTAGSLQFSAESTQGPGEGGVL</sequence>
<dbReference type="RefSeq" id="WP_004552925.1">
    <property type="nucleotide sequence ID" value="NC_017831.1"/>
</dbReference>
<evidence type="ECO:0000313" key="2">
    <source>
        <dbReference type="EMBL" id="AFI66702.1"/>
    </source>
</evidence>
<dbReference type="KEGG" id="bpz:BP1026B_I2089"/>
<gene>
    <name evidence="2" type="ordered locus">BP1026B_I2089</name>
</gene>
<dbReference type="Gene3D" id="2.60.200.60">
    <property type="match status" value="1"/>
</dbReference>
<reference evidence="2 3" key="1">
    <citation type="journal article" date="2012" name="PLoS ONE">
        <title>Evolution of Burkholderia pseudomallei in recurrent melioidosis.</title>
        <authorList>
            <person name="Hayden H.S."/>
            <person name="Lim R."/>
            <person name="Brittnacher M.J."/>
            <person name="Sims E.H."/>
            <person name="Ramage E.R."/>
            <person name="Fong C."/>
            <person name="Wu Z."/>
            <person name="Crist E."/>
            <person name="Chang J."/>
            <person name="Zhou Y."/>
            <person name="Radey M."/>
            <person name="Rohmer L."/>
            <person name="Haugen E."/>
            <person name="Gillett W."/>
            <person name="Wuthiekanun V."/>
            <person name="Peacock S.J."/>
            <person name="Kaul R."/>
            <person name="Miller S.I."/>
            <person name="Manoil C."/>
            <person name="Jacobs M.A."/>
        </authorList>
    </citation>
    <scope>NUCLEOTIDE SEQUENCE [LARGE SCALE GENOMIC DNA]</scope>
    <source>
        <strain evidence="2 3">1026b</strain>
    </source>
</reference>
<feature type="region of interest" description="Disordered" evidence="1">
    <location>
        <begin position="167"/>
        <end position="186"/>
    </location>
</feature>
<dbReference type="Pfam" id="PF05488">
    <property type="entry name" value="PAAR_motif"/>
    <property type="match status" value="1"/>
</dbReference>